<dbReference type="RefSeq" id="WP_169663359.1">
    <property type="nucleotide sequence ID" value="NZ_CP076132.1"/>
</dbReference>
<dbReference type="InterPro" id="IPR052025">
    <property type="entry name" value="Xyloglucanase_GH74"/>
</dbReference>
<dbReference type="InterPro" id="IPR015943">
    <property type="entry name" value="WD40/YVTN_repeat-like_dom_sf"/>
</dbReference>
<dbReference type="AlphaFoldDB" id="A0AAX1MYP7"/>
<dbReference type="Gene3D" id="2.130.10.10">
    <property type="entry name" value="YVTN repeat-like/Quinoprotein amine dehydrogenase"/>
    <property type="match status" value="4"/>
</dbReference>
<dbReference type="PANTHER" id="PTHR43739:SF5">
    <property type="entry name" value="EXO-ALPHA-SIALIDASE"/>
    <property type="match status" value="1"/>
</dbReference>
<keyword evidence="1" id="KW-0472">Membrane</keyword>
<dbReference type="NCBIfam" id="TIGR04183">
    <property type="entry name" value="Por_Secre_tail"/>
    <property type="match status" value="1"/>
</dbReference>
<dbReference type="KEGG" id="fya:KMW28_11095"/>
<gene>
    <name evidence="2" type="ORF">KMW28_11095</name>
</gene>
<dbReference type="PANTHER" id="PTHR43739">
    <property type="entry name" value="XYLOGLUCANASE (EUROFUNG)"/>
    <property type="match status" value="1"/>
</dbReference>
<evidence type="ECO:0000256" key="1">
    <source>
        <dbReference type="SAM" id="Phobius"/>
    </source>
</evidence>
<sequence>MKRFYYFIYILILSSVVGFWIYSTFYAPVDDTPFINEYSFSDTEPNPYKLNDKIIRADMPGKFLKMKNTLSTKKGNNESNYPLGYKNAEIKAHQVSESNPYFDSIVWAKNGPTNVSGTIYSIVSDKSDTNDNTWLATTAEGDIWKTKNRGKHWTCVTDSLPNIPITKIIQSPSQPQIFYAITGEAYGKRYIQSGNGLLKSTDNGNTWQIVKNTLENEKFQAITSIIIDPYDHKTLLIGTTQRINDNTLRSFILKTMDEGENWEGVYESSSIIQALEYQPNNFKVILAGVKNQGIIKSINSGRTWGKVGNNFKMSGRINLAFASVNTSIVLASTTGKGNKQAILYVSMNNGNSWKRLQFESPINQLFGGQGWYNNFITPHPYETYSFYIGGVNINKLSIRNFETGQAILSPISDAYSEFNGPNQFLQWSGMSNIKGLHPDHHQLLILNNKKDSSFQLLTATDGGVYMSKRDHQPGEKDNSWNFASYGLHSTHFFDIDKHPYKDQFFCGTQENGSWVSPTNPSISSKYRRGLPGDGFDVIWHQSNPDILIGSIYNNHFFRSLDGGFSFKKVGNDLLDIDEAAPFFSKIVDAPNQPNLLYTIGESGVWFSENFGDSWMLSPINKLWKRTDYMDINVSTVNPKIIWTGSEITEDNRIHVSKDGGLTFTATSDFKYNGKSLGQISKIVSDPILHNVAYITFAFNNAPKIIKTDDYGKTWKDISGYANTSRHPLPNVQVYDLFVFPYNNQILWAGTEIGIFQTLDGGKSWHRLKSNFPATSVFNIHYRDNSIFIGSQGKGIWSLHLDVSLQPKILSSYYDKQKELIVEMENVSQYDSLQFYHKGKLIDNGKIEITGNYVKFKTEDIINDLSAIGYKNSLPYTSKSSNISPFEFGHSVSHFHFDHKSDSVENKLTGNLFNEFSAPGFSYSLHTEHPYKVNETKYSYLKSPIVLDRYNSTLYYKDIALIDTNDHVSIQASKDLIHWKNISGNYNASFNTDWTFTINKKDPMGSQNLEVPHSINLLEHFSPQDTVYFRFELSSTKSKNNWGWAISYIDIQGKHDTEYNNVVFNNLIPIQASVSPSIVSDQKINVEILSNDKKLLDIKIMNLIGNNVLERKYIKLNKGWNKYPLTLPYLTDGMYIINLEYDDKVTSLKFMVSKKKDKHIII</sequence>
<evidence type="ECO:0000313" key="3">
    <source>
        <dbReference type="Proteomes" id="UP000678679"/>
    </source>
</evidence>
<evidence type="ECO:0000313" key="2">
    <source>
        <dbReference type="EMBL" id="QWG00197.1"/>
    </source>
</evidence>
<organism evidence="2 3">
    <name type="scientific">Flammeovirga yaeyamensis</name>
    <dbReference type="NCBI Taxonomy" id="367791"/>
    <lineage>
        <taxon>Bacteria</taxon>
        <taxon>Pseudomonadati</taxon>
        <taxon>Bacteroidota</taxon>
        <taxon>Cytophagia</taxon>
        <taxon>Cytophagales</taxon>
        <taxon>Flammeovirgaceae</taxon>
        <taxon>Flammeovirga</taxon>
    </lineage>
</organism>
<dbReference type="InterPro" id="IPR026444">
    <property type="entry name" value="Secre_tail"/>
</dbReference>
<dbReference type="SUPFAM" id="SSF110296">
    <property type="entry name" value="Oligoxyloglucan reducing end-specific cellobiohydrolase"/>
    <property type="match status" value="2"/>
</dbReference>
<accession>A0AAX1MYP7</accession>
<protein>
    <submittedName>
        <fullName evidence="2">T9SS type A sorting domain-containing protein</fullName>
    </submittedName>
</protein>
<feature type="transmembrane region" description="Helical" evidence="1">
    <location>
        <begin position="7"/>
        <end position="27"/>
    </location>
</feature>
<keyword evidence="1" id="KW-1133">Transmembrane helix</keyword>
<name>A0AAX1MYP7_9BACT</name>
<keyword evidence="3" id="KW-1185">Reference proteome</keyword>
<dbReference type="EMBL" id="CP076132">
    <property type="protein sequence ID" value="QWG00197.1"/>
    <property type="molecule type" value="Genomic_DNA"/>
</dbReference>
<dbReference type="Proteomes" id="UP000678679">
    <property type="component" value="Chromosome 1"/>
</dbReference>
<reference evidence="2 3" key="1">
    <citation type="submission" date="2021-05" db="EMBL/GenBank/DDBJ databases">
        <title>Comparative genomic studies on the polysaccharide-degrading batcterial strains of the Flammeovirga genus.</title>
        <authorList>
            <person name="Zewei F."/>
            <person name="Zheng Z."/>
            <person name="Yu L."/>
            <person name="Ruyue G."/>
            <person name="Yanhong M."/>
            <person name="Yuanyuan C."/>
            <person name="Jingyan G."/>
            <person name="Wenjun H."/>
        </authorList>
    </citation>
    <scope>NUCLEOTIDE SEQUENCE [LARGE SCALE GENOMIC DNA]</scope>
    <source>
        <strain evidence="2 3">NBRC:100898</strain>
    </source>
</reference>
<proteinExistence type="predicted"/>
<keyword evidence="1" id="KW-0812">Transmembrane</keyword>
<dbReference type="GO" id="GO:0010411">
    <property type="term" value="P:xyloglucan metabolic process"/>
    <property type="evidence" value="ECO:0007669"/>
    <property type="project" value="TreeGrafter"/>
</dbReference>